<dbReference type="Gene3D" id="2.60.210.10">
    <property type="entry name" value="Apoptosis, Tumor Necrosis Factor Receptor Associated Protein 2, Chain A"/>
    <property type="match status" value="1"/>
</dbReference>
<dbReference type="AlphaFoldDB" id="A0A5J9T1B7"/>
<comment type="caution">
    <text evidence="1">The sequence shown here is derived from an EMBL/GenBank/DDBJ whole genome shotgun (WGS) entry which is preliminary data.</text>
</comment>
<protein>
    <recommendedName>
        <fullName evidence="3">MATH domain-containing protein</fullName>
    </recommendedName>
</protein>
<dbReference type="CDD" id="cd00121">
    <property type="entry name" value="MATH"/>
    <property type="match status" value="1"/>
</dbReference>
<evidence type="ECO:0000313" key="1">
    <source>
        <dbReference type="EMBL" id="TVU05007.1"/>
    </source>
</evidence>
<evidence type="ECO:0000313" key="2">
    <source>
        <dbReference type="Proteomes" id="UP000324897"/>
    </source>
</evidence>
<dbReference type="SUPFAM" id="SSF49599">
    <property type="entry name" value="TRAF domain-like"/>
    <property type="match status" value="1"/>
</dbReference>
<sequence length="235" mass="25365">MIHGPLRATRFPTNGLALPKAHAWRRAAGGGGGGSPGGAEESTRSHWPIAALGAAIARAGEGEPAAKDEARASSRRIEVASKGCRKADTAACLVSGRRHCSHHRRLLQLEMSKRKCSAGPEARTTIVDSATVELKVDYEQTMHLAKGEAVHSNIFSAGGHMWRISCYPRGTHLPRHLCIMVEHLSKSRCAKAIIEGFLMDKHGNPSLMVGKRSWTCFLELMNLTSGLGLCQGPMW</sequence>
<gene>
    <name evidence="1" type="ORF">EJB05_48154</name>
</gene>
<name>A0A5J9T1B7_9POAL</name>
<dbReference type="EMBL" id="RWGY01000051">
    <property type="protein sequence ID" value="TVU05007.1"/>
    <property type="molecule type" value="Genomic_DNA"/>
</dbReference>
<proteinExistence type="predicted"/>
<dbReference type="InterPro" id="IPR002083">
    <property type="entry name" value="MATH/TRAF_dom"/>
</dbReference>
<dbReference type="Proteomes" id="UP000324897">
    <property type="component" value="Unassembled WGS sequence"/>
</dbReference>
<organism evidence="1 2">
    <name type="scientific">Eragrostis curvula</name>
    <name type="common">weeping love grass</name>
    <dbReference type="NCBI Taxonomy" id="38414"/>
    <lineage>
        <taxon>Eukaryota</taxon>
        <taxon>Viridiplantae</taxon>
        <taxon>Streptophyta</taxon>
        <taxon>Embryophyta</taxon>
        <taxon>Tracheophyta</taxon>
        <taxon>Spermatophyta</taxon>
        <taxon>Magnoliopsida</taxon>
        <taxon>Liliopsida</taxon>
        <taxon>Poales</taxon>
        <taxon>Poaceae</taxon>
        <taxon>PACMAD clade</taxon>
        <taxon>Chloridoideae</taxon>
        <taxon>Eragrostideae</taxon>
        <taxon>Eragrostidinae</taxon>
        <taxon>Eragrostis</taxon>
    </lineage>
</organism>
<evidence type="ECO:0008006" key="3">
    <source>
        <dbReference type="Google" id="ProtNLM"/>
    </source>
</evidence>
<feature type="non-terminal residue" evidence="1">
    <location>
        <position position="1"/>
    </location>
</feature>
<dbReference type="Gramene" id="TVU05007">
    <property type="protein sequence ID" value="TVU05007"/>
    <property type="gene ID" value="EJB05_48154"/>
</dbReference>
<accession>A0A5J9T1B7</accession>
<dbReference type="InterPro" id="IPR008974">
    <property type="entry name" value="TRAF-like"/>
</dbReference>
<keyword evidence="2" id="KW-1185">Reference proteome</keyword>
<reference evidence="1 2" key="1">
    <citation type="journal article" date="2019" name="Sci. Rep.">
        <title>A high-quality genome of Eragrostis curvula grass provides insights into Poaceae evolution and supports new strategies to enhance forage quality.</title>
        <authorList>
            <person name="Carballo J."/>
            <person name="Santos B.A.C.M."/>
            <person name="Zappacosta D."/>
            <person name="Garbus I."/>
            <person name="Selva J.P."/>
            <person name="Gallo C.A."/>
            <person name="Diaz A."/>
            <person name="Albertini E."/>
            <person name="Caccamo M."/>
            <person name="Echenique V."/>
        </authorList>
    </citation>
    <scope>NUCLEOTIDE SEQUENCE [LARGE SCALE GENOMIC DNA]</scope>
    <source>
        <strain evidence="2">cv. Victoria</strain>
        <tissue evidence="1">Leaf</tissue>
    </source>
</reference>